<gene>
    <name evidence="1" type="ORF">SDC9_116688</name>
</gene>
<accession>A0A645BWB6</accession>
<dbReference type="EMBL" id="VSSQ01023046">
    <property type="protein sequence ID" value="MPM69740.1"/>
    <property type="molecule type" value="Genomic_DNA"/>
</dbReference>
<evidence type="ECO:0000313" key="1">
    <source>
        <dbReference type="EMBL" id="MPM69740.1"/>
    </source>
</evidence>
<reference evidence="1" key="1">
    <citation type="submission" date="2019-08" db="EMBL/GenBank/DDBJ databases">
        <authorList>
            <person name="Kucharzyk K."/>
            <person name="Murdoch R.W."/>
            <person name="Higgins S."/>
            <person name="Loffler F."/>
        </authorList>
    </citation>
    <scope>NUCLEOTIDE SEQUENCE</scope>
</reference>
<dbReference type="Gene3D" id="2.30.110.10">
    <property type="entry name" value="Electron Transport, Fmn-binding Protein, Chain A"/>
    <property type="match status" value="1"/>
</dbReference>
<proteinExistence type="predicted"/>
<name>A0A645BWB6_9ZZZZ</name>
<protein>
    <submittedName>
        <fullName evidence="1">Uncharacterized protein</fullName>
    </submittedName>
</protein>
<dbReference type="AlphaFoldDB" id="A0A645BWB6"/>
<dbReference type="InterPro" id="IPR012349">
    <property type="entry name" value="Split_barrel_FMN-bd"/>
</dbReference>
<sequence>MFLGEIVAVYANENCLEDGRPNALTVKPTVLMDTGYFGLHDRVGSIFKACSGSK</sequence>
<comment type="caution">
    <text evidence="1">The sequence shown here is derived from an EMBL/GenBank/DDBJ whole genome shotgun (WGS) entry which is preliminary data.</text>
</comment>
<organism evidence="1">
    <name type="scientific">bioreactor metagenome</name>
    <dbReference type="NCBI Taxonomy" id="1076179"/>
    <lineage>
        <taxon>unclassified sequences</taxon>
        <taxon>metagenomes</taxon>
        <taxon>ecological metagenomes</taxon>
    </lineage>
</organism>